<proteinExistence type="predicted"/>
<accession>A0A4Q4MUB6</accession>
<dbReference type="EMBL" id="PDXA01000003">
    <property type="protein sequence ID" value="RYN59972.1"/>
    <property type="molecule type" value="Genomic_DNA"/>
</dbReference>
<dbReference type="Proteomes" id="UP000292402">
    <property type="component" value="Unassembled WGS sequence"/>
</dbReference>
<evidence type="ECO:0000313" key="3">
    <source>
        <dbReference type="Proteomes" id="UP000292402"/>
    </source>
</evidence>
<gene>
    <name evidence="2" type="ORF">AA0114_g1304</name>
</gene>
<sequence>MAFPAPKMLPRASALFVPFELQHYKYWRQSALGIVDDDDDDILLPTAFEYNDFPEWRTSINTTQDVEDRTPDPAFAGFQLAERCEHPLHPGDPRINVQQQEQGEVNKEREEKHKIAWCPMCLVEIHLKLLGDLWDKWEESGGAWRILPAGCSGENFQIRKRAYYKQKTDTVNDIDDLEDIARLKAAWEAAHPAVDVEVVRAYSAKTAIAVYAKSIQFPARLAEVDQVAPRTPPRKHEKKCLSYSPDTPEDTRHRSRALYARRHPSYDPESPHRCPGDNGWAETSFNNDWEYNVRQCRLLLCDKDPKETNVTYRELTGENSKDVLIKGIEEWFSMMQGDWKASWARTLLTTTDLFVVWRSPSDTEESDNDFDNWDRLETLVGTNLEAHALRIGDLTDADIEPIQGQTLGDFFDQDSVASDSSSETDEEEHELSDSMDLRGDEDVVTGVAGQERQLDHMALRQDA</sequence>
<evidence type="ECO:0000313" key="2">
    <source>
        <dbReference type="EMBL" id="RYN59972.1"/>
    </source>
</evidence>
<feature type="region of interest" description="Disordered" evidence="1">
    <location>
        <begin position="411"/>
        <end position="439"/>
    </location>
</feature>
<feature type="region of interest" description="Disordered" evidence="1">
    <location>
        <begin position="228"/>
        <end position="253"/>
    </location>
</feature>
<name>A0A4Q4MUB6_9PLEO</name>
<organism evidence="2 3">
    <name type="scientific">Alternaria tenuissima</name>
    <dbReference type="NCBI Taxonomy" id="119927"/>
    <lineage>
        <taxon>Eukaryota</taxon>
        <taxon>Fungi</taxon>
        <taxon>Dikarya</taxon>
        <taxon>Ascomycota</taxon>
        <taxon>Pezizomycotina</taxon>
        <taxon>Dothideomycetes</taxon>
        <taxon>Pleosporomycetidae</taxon>
        <taxon>Pleosporales</taxon>
        <taxon>Pleosporineae</taxon>
        <taxon>Pleosporaceae</taxon>
        <taxon>Alternaria</taxon>
        <taxon>Alternaria sect. Alternaria</taxon>
        <taxon>Alternaria alternata complex</taxon>
    </lineage>
</organism>
<reference evidence="3" key="1">
    <citation type="journal article" date="2019" name="bioRxiv">
        <title>Genomics, evolutionary history and diagnostics of the Alternaria alternata species group including apple and Asian pear pathotypes.</title>
        <authorList>
            <person name="Armitage A.D."/>
            <person name="Cockerton H.M."/>
            <person name="Sreenivasaprasad S."/>
            <person name="Woodhall J.W."/>
            <person name="Lane C.R."/>
            <person name="Harrison R.J."/>
            <person name="Clarkson J.P."/>
        </authorList>
    </citation>
    <scope>NUCLEOTIDE SEQUENCE [LARGE SCALE GENOMIC DNA]</scope>
    <source>
        <strain evidence="3">FERA 1082</strain>
    </source>
</reference>
<protein>
    <submittedName>
        <fullName evidence="2">Uncharacterized protein</fullName>
    </submittedName>
</protein>
<comment type="caution">
    <text evidence="2">The sequence shown here is derived from an EMBL/GenBank/DDBJ whole genome shotgun (WGS) entry which is preliminary data.</text>
</comment>
<evidence type="ECO:0000256" key="1">
    <source>
        <dbReference type="SAM" id="MobiDB-lite"/>
    </source>
</evidence>
<dbReference type="AlphaFoldDB" id="A0A4Q4MUB6"/>